<name>A0ABR8DZ02_9NOSO</name>
<feature type="domain" description="GUN4-like" evidence="3">
    <location>
        <begin position="902"/>
        <end position="1036"/>
    </location>
</feature>
<proteinExistence type="predicted"/>
<evidence type="ECO:0000259" key="3">
    <source>
        <dbReference type="Pfam" id="PF05419"/>
    </source>
</evidence>
<sequence length="1050" mass="120708">MTIEMSDRFEQGYACVIGIGGDLPSTVGDAKGLAKILKDPERCAYPNNQVKLLTGEEATRSNIMTALKTLANTTNAESTVLIYFSGHGHQLIKPLKSYYLMPHGYNTEDLPETAISGGEFTDLLREIPAQKLLVVLDCCHAGGLSDLSSFQVTKAPLPPEAQRMFTKGGGRIMIGSSRPNELSYAGEPYSAFTYTLIKGLCGAGAVKQDGYIRATDLAMYASNIVPKLTDDKQHPVLDIDKADNFILAYYAGGQLQPKGLPSELEDQPKIESKPGQLNGYSQHLEASGKGAVAVGGSANGATIITGKQMTGKYNIDFGSAQGITTSDELNGVIERIEAGTWTGTEADLIDLRSALTNSQQVVQQLAKFNVSLGEGRGIHIGDHTYYSWGEEALRALACMIHFGIQLSDGESLKSRVREKQAFYRNKIQEIKRKKDDRLSQLNSEYQDKLRQLESNHQDNLRKIETEHRNERDKEIEQRILYLTTKESEINQYINKQSQFLSEAEKQGRLPFDVHRGYAQRLTLARQDLVKVEREIEFLRQNRFRVASQGSAARLSVDRYFEGKRLELVNYLVSKKNILDSDLQRDQVKEEASAANEIRKIEKDGREEIYRFIIQFYLFKEGYPFSQNSLDELKQLKLEIEIRTDEIETVEESEIKPFYQKNLNKYKETFAEIINKEGYPLGKTTRTKLNQEQELLGLKYTDVNLAEKLIIKPFYQKNLNNYEKELLQIINVEGYPFSEISRKRLNQRQISLGLKCEDINFVEELIARHLYEENLNQYKNEFIDLISEKSDILTQESLAKFRTKQKKIGLKSKDIKAIERLIIKQFYQVNIDKYEKEFNQIVGKEKHFLDKDIKVQLNQRQQLLGIKLLGFSNKDIEIVKLLIKNSRDRHETIDYLSSDLFKEHYQKMRNLLASYYWKEANEETKSILFRLAGITKRDNLKLIEEKSIEQINVERMNSIEVLQLSIISTLWNVYSEGKFGFHKQRKLFDLVGRNYKAFSENVGWKERTFFLLDFLSWKCDNDIIFNIDAPEGHLPFWRPYIIEPEQFLMKF</sequence>
<dbReference type="InterPro" id="IPR011600">
    <property type="entry name" value="Pept_C14_caspase"/>
</dbReference>
<dbReference type="PANTHER" id="PTHR34800">
    <property type="entry name" value="TETRAPYRROLE-BINDING PROTEIN, CHLOROPLASTIC"/>
    <property type="match status" value="1"/>
</dbReference>
<evidence type="ECO:0000259" key="2">
    <source>
        <dbReference type="Pfam" id="PF00656"/>
    </source>
</evidence>
<protein>
    <submittedName>
        <fullName evidence="5">GUN4 domain-containing protein</fullName>
    </submittedName>
</protein>
<dbReference type="PANTHER" id="PTHR34800:SF1">
    <property type="entry name" value="TETRAPYRROLE-BINDING PROTEIN, CHLOROPLASTIC"/>
    <property type="match status" value="1"/>
</dbReference>
<dbReference type="Pfam" id="PF05419">
    <property type="entry name" value="GUN4"/>
    <property type="match status" value="1"/>
</dbReference>
<dbReference type="Pfam" id="PF00656">
    <property type="entry name" value="Peptidase_C14"/>
    <property type="match status" value="1"/>
</dbReference>
<reference evidence="5 6" key="1">
    <citation type="journal article" date="2020" name="ISME J.">
        <title>Comparative genomics reveals insights into cyanobacterial evolution and habitat adaptation.</title>
        <authorList>
            <person name="Chen M.Y."/>
            <person name="Teng W.K."/>
            <person name="Zhao L."/>
            <person name="Hu C.X."/>
            <person name="Zhou Y.K."/>
            <person name="Han B.P."/>
            <person name="Song L.R."/>
            <person name="Shu W.S."/>
        </authorList>
    </citation>
    <scope>NUCLEOTIDE SEQUENCE [LARGE SCALE GENOMIC DNA]</scope>
    <source>
        <strain evidence="5 6">FACHB-838</strain>
    </source>
</reference>
<feature type="domain" description="Peptidase C14 caspase" evidence="2">
    <location>
        <begin position="12"/>
        <end position="238"/>
    </location>
</feature>
<dbReference type="InterPro" id="IPR037215">
    <property type="entry name" value="GUN4-like_sf"/>
</dbReference>
<dbReference type="Proteomes" id="UP000623440">
    <property type="component" value="Unassembled WGS sequence"/>
</dbReference>
<dbReference type="EMBL" id="JACJSI010000134">
    <property type="protein sequence ID" value="MBD2534102.1"/>
    <property type="molecule type" value="Genomic_DNA"/>
</dbReference>
<evidence type="ECO:0000256" key="1">
    <source>
        <dbReference type="SAM" id="Coils"/>
    </source>
</evidence>
<keyword evidence="6" id="KW-1185">Reference proteome</keyword>
<dbReference type="Gene3D" id="1.10.10.1770">
    <property type="entry name" value="Gun4-like"/>
    <property type="match status" value="1"/>
</dbReference>
<evidence type="ECO:0000259" key="4">
    <source>
        <dbReference type="Pfam" id="PF19954"/>
    </source>
</evidence>
<feature type="domain" description="Effector-associated" evidence="4">
    <location>
        <begin position="324"/>
        <end position="397"/>
    </location>
</feature>
<dbReference type="Pfam" id="PF19954">
    <property type="entry name" value="EAD10"/>
    <property type="match status" value="1"/>
</dbReference>
<dbReference type="SUPFAM" id="SSF140869">
    <property type="entry name" value="GUN4-like"/>
    <property type="match status" value="1"/>
</dbReference>
<accession>A0ABR8DZ02</accession>
<evidence type="ECO:0000313" key="6">
    <source>
        <dbReference type="Proteomes" id="UP000623440"/>
    </source>
</evidence>
<gene>
    <name evidence="5" type="ORF">H6G97_33030</name>
</gene>
<organism evidence="5 6">
    <name type="scientific">Nostoc flagelliforme FACHB-838</name>
    <dbReference type="NCBI Taxonomy" id="2692904"/>
    <lineage>
        <taxon>Bacteria</taxon>
        <taxon>Bacillati</taxon>
        <taxon>Cyanobacteriota</taxon>
        <taxon>Cyanophyceae</taxon>
        <taxon>Nostocales</taxon>
        <taxon>Nostocaceae</taxon>
        <taxon>Nostoc</taxon>
    </lineage>
</organism>
<comment type="caution">
    <text evidence="5">The sequence shown here is derived from an EMBL/GenBank/DDBJ whole genome shotgun (WGS) entry which is preliminary data.</text>
</comment>
<keyword evidence="1" id="KW-0175">Coiled coil</keyword>
<dbReference type="InterPro" id="IPR008629">
    <property type="entry name" value="GUN4-like"/>
</dbReference>
<dbReference type="InterPro" id="IPR045429">
    <property type="entry name" value="EAD10"/>
</dbReference>
<feature type="coiled-coil region" evidence="1">
    <location>
        <begin position="413"/>
        <end position="462"/>
    </location>
</feature>
<dbReference type="Gene3D" id="1.25.40.620">
    <property type="match status" value="1"/>
</dbReference>
<evidence type="ECO:0000313" key="5">
    <source>
        <dbReference type="EMBL" id="MBD2534102.1"/>
    </source>
</evidence>
<dbReference type="Gene3D" id="3.40.50.1460">
    <property type="match status" value="1"/>
</dbReference>